<evidence type="ECO:0000256" key="1">
    <source>
        <dbReference type="PROSITE-ProRule" id="PRU00169"/>
    </source>
</evidence>
<dbReference type="PROSITE" id="PS50110">
    <property type="entry name" value="RESPONSE_REGULATORY"/>
    <property type="match status" value="1"/>
</dbReference>
<dbReference type="InterPro" id="IPR046947">
    <property type="entry name" value="LytR-like"/>
</dbReference>
<dbReference type="PANTHER" id="PTHR37299:SF1">
    <property type="entry name" value="STAGE 0 SPORULATION PROTEIN A HOMOLOG"/>
    <property type="match status" value="1"/>
</dbReference>
<keyword evidence="1" id="KW-0597">Phosphoprotein</keyword>
<dbReference type="Gene3D" id="3.40.50.2300">
    <property type="match status" value="1"/>
</dbReference>
<feature type="domain" description="HTH LytTR-type" evidence="3">
    <location>
        <begin position="132"/>
        <end position="225"/>
    </location>
</feature>
<dbReference type="Pfam" id="PF04397">
    <property type="entry name" value="LytTR"/>
    <property type="match status" value="1"/>
</dbReference>
<dbReference type="Gene3D" id="2.40.50.1020">
    <property type="entry name" value="LytTr DNA-binding domain"/>
    <property type="match status" value="1"/>
</dbReference>
<sequence length="229" mass="26511">MIQCVILEDEPSAVEILEAFIAKTPFLHCLGVYESGLDVPPKQLQEADILFLDIQLPELNGLSFLKTLQNPPMVIVTTAYPNYAIEAFEEAVTDYLVKPFSYERFYKSLARARSLLEQHKKDKKNQVFLYADKTIYKTAIEDILYLKAEIDYVNVVTQEREVLVLDSLNNWVEKLNPFSFRRIHRSYMVNLDQIEKVFGNQVFVKGNTLPIGRTYKQDFLEALQKTGLF</sequence>
<dbReference type="SMART" id="SM00448">
    <property type="entry name" value="REC"/>
    <property type="match status" value="1"/>
</dbReference>
<reference evidence="4 5" key="1">
    <citation type="submission" date="2018-06" db="EMBL/GenBank/DDBJ databases">
        <title>Spongiibacterium sp. HME9304 Genome sequencing and assembly.</title>
        <authorList>
            <person name="Kang H."/>
            <person name="Kim H."/>
            <person name="Joh K."/>
        </authorList>
    </citation>
    <scope>NUCLEOTIDE SEQUENCE [LARGE SCALE GENOMIC DNA]</scope>
    <source>
        <strain evidence="4 5">HME9304</strain>
    </source>
</reference>
<dbReference type="EMBL" id="CP030104">
    <property type="protein sequence ID" value="AWX45836.1"/>
    <property type="molecule type" value="Genomic_DNA"/>
</dbReference>
<dbReference type="KEGG" id="spon:HME9304_02866"/>
<protein>
    <submittedName>
        <fullName evidence="4">Sensory transduction protein LytT</fullName>
    </submittedName>
</protein>
<dbReference type="GO" id="GO:0003677">
    <property type="term" value="F:DNA binding"/>
    <property type="evidence" value="ECO:0007669"/>
    <property type="project" value="InterPro"/>
</dbReference>
<dbReference type="InterPro" id="IPR007492">
    <property type="entry name" value="LytTR_DNA-bd_dom"/>
</dbReference>
<dbReference type="OrthoDB" id="2168082at2"/>
<evidence type="ECO:0000259" key="3">
    <source>
        <dbReference type="PROSITE" id="PS50930"/>
    </source>
</evidence>
<name>A0A2Z4LVJ0_9FLAO</name>
<dbReference type="RefSeq" id="WP_112379188.1">
    <property type="nucleotide sequence ID" value="NZ_CP030104.1"/>
</dbReference>
<feature type="domain" description="Response regulatory" evidence="2">
    <location>
        <begin position="3"/>
        <end position="113"/>
    </location>
</feature>
<dbReference type="Proteomes" id="UP000248536">
    <property type="component" value="Chromosome"/>
</dbReference>
<dbReference type="AlphaFoldDB" id="A0A2Z4LVJ0"/>
<dbReference type="InterPro" id="IPR011006">
    <property type="entry name" value="CheY-like_superfamily"/>
</dbReference>
<evidence type="ECO:0000259" key="2">
    <source>
        <dbReference type="PROSITE" id="PS50110"/>
    </source>
</evidence>
<gene>
    <name evidence="4" type="ORF">HME9304_02866</name>
</gene>
<dbReference type="InterPro" id="IPR001789">
    <property type="entry name" value="Sig_transdc_resp-reg_receiver"/>
</dbReference>
<dbReference type="GO" id="GO:0000156">
    <property type="term" value="F:phosphorelay response regulator activity"/>
    <property type="evidence" value="ECO:0007669"/>
    <property type="project" value="InterPro"/>
</dbReference>
<dbReference type="PANTHER" id="PTHR37299">
    <property type="entry name" value="TRANSCRIPTIONAL REGULATOR-RELATED"/>
    <property type="match status" value="1"/>
</dbReference>
<accession>A0A2Z4LVJ0</accession>
<dbReference type="Pfam" id="PF00072">
    <property type="entry name" value="Response_reg"/>
    <property type="match status" value="1"/>
</dbReference>
<evidence type="ECO:0000313" key="5">
    <source>
        <dbReference type="Proteomes" id="UP000248536"/>
    </source>
</evidence>
<dbReference type="SMART" id="SM00850">
    <property type="entry name" value="LytTR"/>
    <property type="match status" value="1"/>
</dbReference>
<feature type="modified residue" description="4-aspartylphosphate" evidence="1">
    <location>
        <position position="53"/>
    </location>
</feature>
<dbReference type="PROSITE" id="PS50930">
    <property type="entry name" value="HTH_LYTTR"/>
    <property type="match status" value="1"/>
</dbReference>
<dbReference type="SUPFAM" id="SSF52172">
    <property type="entry name" value="CheY-like"/>
    <property type="match status" value="1"/>
</dbReference>
<organism evidence="4 5">
    <name type="scientific">Flagellimonas maritima</name>
    <dbReference type="NCBI Taxonomy" id="1383885"/>
    <lineage>
        <taxon>Bacteria</taxon>
        <taxon>Pseudomonadati</taxon>
        <taxon>Bacteroidota</taxon>
        <taxon>Flavobacteriia</taxon>
        <taxon>Flavobacteriales</taxon>
        <taxon>Flavobacteriaceae</taxon>
        <taxon>Flagellimonas</taxon>
    </lineage>
</organism>
<keyword evidence="5" id="KW-1185">Reference proteome</keyword>
<proteinExistence type="predicted"/>
<evidence type="ECO:0000313" key="4">
    <source>
        <dbReference type="EMBL" id="AWX45836.1"/>
    </source>
</evidence>